<keyword evidence="4 10" id="KW-0812">Transmembrane</keyword>
<evidence type="ECO:0000256" key="10">
    <source>
        <dbReference type="RuleBase" id="RU361115"/>
    </source>
</evidence>
<evidence type="ECO:0000256" key="5">
    <source>
        <dbReference type="ARBA" id="ARBA00022832"/>
    </source>
</evidence>
<gene>
    <name evidence="11" type="ORF">ANN_00174</name>
</gene>
<evidence type="ECO:0000256" key="3">
    <source>
        <dbReference type="ARBA" id="ARBA00022679"/>
    </source>
</evidence>
<evidence type="ECO:0000256" key="1">
    <source>
        <dbReference type="ARBA" id="ARBA00004141"/>
    </source>
</evidence>
<keyword evidence="2 10" id="KW-0444">Lipid biosynthesis</keyword>
<comment type="subcellular location">
    <subcellularLocation>
        <location evidence="1">Membrane</location>
        <topology evidence="1">Multi-pass membrane protein</topology>
    </subcellularLocation>
</comment>
<name>A0ABQ8TQ14_PERAM</name>
<keyword evidence="5 10" id="KW-0276">Fatty acid metabolism</keyword>
<evidence type="ECO:0000313" key="12">
    <source>
        <dbReference type="Proteomes" id="UP001148838"/>
    </source>
</evidence>
<reference evidence="11 12" key="1">
    <citation type="journal article" date="2022" name="Allergy">
        <title>Genome assembly and annotation of Periplaneta americana reveal a comprehensive cockroach allergen profile.</title>
        <authorList>
            <person name="Wang L."/>
            <person name="Xiong Q."/>
            <person name="Saelim N."/>
            <person name="Wang L."/>
            <person name="Nong W."/>
            <person name="Wan A.T."/>
            <person name="Shi M."/>
            <person name="Liu X."/>
            <person name="Cao Q."/>
            <person name="Hui J.H.L."/>
            <person name="Sookrung N."/>
            <person name="Leung T.F."/>
            <person name="Tungtrongchitr A."/>
            <person name="Tsui S.K.W."/>
        </authorList>
    </citation>
    <scope>NUCLEOTIDE SEQUENCE [LARGE SCALE GENOMIC DNA]</scope>
    <source>
        <strain evidence="11">PWHHKU_190912</strain>
    </source>
</reference>
<dbReference type="InterPro" id="IPR002076">
    <property type="entry name" value="ELO_fam"/>
</dbReference>
<evidence type="ECO:0000256" key="2">
    <source>
        <dbReference type="ARBA" id="ARBA00022516"/>
    </source>
</evidence>
<dbReference type="PANTHER" id="PTHR11157:SF103">
    <property type="entry name" value="ELONGATION OF VERY LONG CHAIN FATTY ACIDS PROTEIN"/>
    <property type="match status" value="1"/>
</dbReference>
<dbReference type="EMBL" id="JAJSOF020000003">
    <property type="protein sequence ID" value="KAJ4448783.1"/>
    <property type="molecule type" value="Genomic_DNA"/>
</dbReference>
<comment type="similarity">
    <text evidence="10">Belongs to the ELO family.</text>
</comment>
<evidence type="ECO:0000256" key="8">
    <source>
        <dbReference type="ARBA" id="ARBA00023136"/>
    </source>
</evidence>
<keyword evidence="12" id="KW-1185">Reference proteome</keyword>
<dbReference type="PROSITE" id="PS01188">
    <property type="entry name" value="ELO"/>
    <property type="match status" value="1"/>
</dbReference>
<accession>A0ABQ8TQ14</accession>
<organism evidence="11 12">
    <name type="scientific">Periplaneta americana</name>
    <name type="common">American cockroach</name>
    <name type="synonym">Blatta americana</name>
    <dbReference type="NCBI Taxonomy" id="6978"/>
    <lineage>
        <taxon>Eukaryota</taxon>
        <taxon>Metazoa</taxon>
        <taxon>Ecdysozoa</taxon>
        <taxon>Arthropoda</taxon>
        <taxon>Hexapoda</taxon>
        <taxon>Insecta</taxon>
        <taxon>Pterygota</taxon>
        <taxon>Neoptera</taxon>
        <taxon>Polyneoptera</taxon>
        <taxon>Dictyoptera</taxon>
        <taxon>Blattodea</taxon>
        <taxon>Blattoidea</taxon>
        <taxon>Blattidae</taxon>
        <taxon>Blattinae</taxon>
        <taxon>Periplaneta</taxon>
    </lineage>
</organism>
<dbReference type="InterPro" id="IPR030457">
    <property type="entry name" value="ELO_CS"/>
</dbReference>
<keyword evidence="3 10" id="KW-0808">Transferase</keyword>
<evidence type="ECO:0000256" key="4">
    <source>
        <dbReference type="ARBA" id="ARBA00022692"/>
    </source>
</evidence>
<comment type="caution">
    <text evidence="11">The sequence shown here is derived from an EMBL/GenBank/DDBJ whole genome shotgun (WGS) entry which is preliminary data.</text>
</comment>
<feature type="transmembrane region" description="Helical" evidence="10">
    <location>
        <begin position="203"/>
        <end position="223"/>
    </location>
</feature>
<evidence type="ECO:0000313" key="11">
    <source>
        <dbReference type="EMBL" id="KAJ4448783.1"/>
    </source>
</evidence>
<feature type="transmembrane region" description="Helical" evidence="10">
    <location>
        <begin position="172"/>
        <end position="191"/>
    </location>
</feature>
<evidence type="ECO:0000256" key="7">
    <source>
        <dbReference type="ARBA" id="ARBA00023098"/>
    </source>
</evidence>
<feature type="transmembrane region" description="Helical" evidence="10">
    <location>
        <begin position="29"/>
        <end position="48"/>
    </location>
</feature>
<proteinExistence type="inferred from homology"/>
<keyword evidence="7 10" id="KW-0443">Lipid metabolism</keyword>
<keyword evidence="6 10" id="KW-1133">Transmembrane helix</keyword>
<comment type="catalytic activity">
    <reaction evidence="10">
        <text>a very-long-chain acyl-CoA + malonyl-CoA + H(+) = a very-long-chain 3-oxoacyl-CoA + CO2 + CoA</text>
        <dbReference type="Rhea" id="RHEA:32727"/>
        <dbReference type="ChEBI" id="CHEBI:15378"/>
        <dbReference type="ChEBI" id="CHEBI:16526"/>
        <dbReference type="ChEBI" id="CHEBI:57287"/>
        <dbReference type="ChEBI" id="CHEBI:57384"/>
        <dbReference type="ChEBI" id="CHEBI:90725"/>
        <dbReference type="ChEBI" id="CHEBI:90736"/>
        <dbReference type="EC" id="2.3.1.199"/>
    </reaction>
</comment>
<sequence length="277" mass="32239">MAGLCEGGNEPPGSLKANPEVHNWLFMKGPLPVICIVAAYLIFVLKVGPDFMAKRKPYNLQAILVVYNLFLALYSLFIVIKYFAVGGISYAVYDGLCKPKVVSEDFLRNVSTLPTKLKVILQITFVRDRVYLLLSAQNQYAIADITWWYFMGKVFELADTVFFVLRKKHQQVTFLHVYHHSALILVVWYIYKYIPCEQASVCLFVNSVVHIFMYGYYMLAALGPRIQKYLWWKKYITLLQLVQNFVEKFGGDGYIIFYEWRVYIFNVNIVRRHVSNS</sequence>
<evidence type="ECO:0000256" key="9">
    <source>
        <dbReference type="ARBA" id="ARBA00023160"/>
    </source>
</evidence>
<dbReference type="Pfam" id="PF01151">
    <property type="entry name" value="ELO"/>
    <property type="match status" value="1"/>
</dbReference>
<keyword evidence="8 10" id="KW-0472">Membrane</keyword>
<protein>
    <recommendedName>
        <fullName evidence="10">Elongation of very long chain fatty acids protein</fullName>
        <ecNumber evidence="10">2.3.1.199</ecNumber>
    </recommendedName>
    <alternativeName>
        <fullName evidence="10">Very-long-chain 3-oxoacyl-CoA synthase</fullName>
    </alternativeName>
</protein>
<dbReference type="PANTHER" id="PTHR11157">
    <property type="entry name" value="FATTY ACID ACYL TRANSFERASE-RELATED"/>
    <property type="match status" value="1"/>
</dbReference>
<feature type="transmembrane region" description="Helical" evidence="10">
    <location>
        <begin position="60"/>
        <end position="84"/>
    </location>
</feature>
<keyword evidence="9 10" id="KW-0275">Fatty acid biosynthesis</keyword>
<dbReference type="EC" id="2.3.1.199" evidence="10"/>
<feature type="transmembrane region" description="Helical" evidence="10">
    <location>
        <begin position="147"/>
        <end position="165"/>
    </location>
</feature>
<dbReference type="Proteomes" id="UP001148838">
    <property type="component" value="Unassembled WGS sequence"/>
</dbReference>
<evidence type="ECO:0000256" key="6">
    <source>
        <dbReference type="ARBA" id="ARBA00022989"/>
    </source>
</evidence>